<gene>
    <name evidence="1" type="ORF">TCIL3000_9_5490</name>
</gene>
<organism evidence="1">
    <name type="scientific">Trypanosoma congolense (strain IL3000)</name>
    <dbReference type="NCBI Taxonomy" id="1068625"/>
    <lineage>
        <taxon>Eukaryota</taxon>
        <taxon>Discoba</taxon>
        <taxon>Euglenozoa</taxon>
        <taxon>Kinetoplastea</taxon>
        <taxon>Metakinetoplastina</taxon>
        <taxon>Trypanosomatida</taxon>
        <taxon>Trypanosomatidae</taxon>
        <taxon>Trypanosoma</taxon>
        <taxon>Nannomonas</taxon>
    </lineage>
</organism>
<dbReference type="EMBL" id="HE575322">
    <property type="protein sequence ID" value="CCC93141.1"/>
    <property type="molecule type" value="Genomic_DNA"/>
</dbReference>
<protein>
    <submittedName>
        <fullName evidence="1">Uncharacterized protein</fullName>
    </submittedName>
</protein>
<evidence type="ECO:0000313" key="1">
    <source>
        <dbReference type="EMBL" id="CCC93141.1"/>
    </source>
</evidence>
<name>G0UUS7_TRYCI</name>
<proteinExistence type="predicted"/>
<accession>G0UUS7</accession>
<reference evidence="1" key="1">
    <citation type="journal article" date="2012" name="Proc. Natl. Acad. Sci. U.S.A.">
        <title>Antigenic diversity is generated by distinct evolutionary mechanisms in African trypanosome species.</title>
        <authorList>
            <person name="Jackson A.P."/>
            <person name="Berry A."/>
            <person name="Aslett M."/>
            <person name="Allison H.C."/>
            <person name="Burton P."/>
            <person name="Vavrova-Anderson J."/>
            <person name="Brown R."/>
            <person name="Browne H."/>
            <person name="Corton N."/>
            <person name="Hauser H."/>
            <person name="Gamble J."/>
            <person name="Gilderthorp R."/>
            <person name="Marcello L."/>
            <person name="McQuillan J."/>
            <person name="Otto T.D."/>
            <person name="Quail M.A."/>
            <person name="Sanders M.J."/>
            <person name="van Tonder A."/>
            <person name="Ginger M.L."/>
            <person name="Field M.C."/>
            <person name="Barry J.D."/>
            <person name="Hertz-Fowler C."/>
            <person name="Berriman M."/>
        </authorList>
    </citation>
    <scope>NUCLEOTIDE SEQUENCE</scope>
    <source>
        <strain evidence="1">IL3000</strain>
    </source>
</reference>
<sequence>MNRHKLSQKKETSSSPKVTARLSLLSLFLMTLLHSPHFLPKSLSISFYCNTINRDNNGKKSDVWRERELVVVVSTVSCTTGAAGYHREERKKSNKKKKMTRKCTAIHLMNIPKAKKHNLPR</sequence>
<dbReference type="AlphaFoldDB" id="G0UUS7"/>